<sequence>MKANQPKLKTQLFSCGFFRHCAQTVLSPTGTTLHSPSLPLFETPTNPPPPPPPLRTDPQSNLPLKPECESSSSSSSSSATSQSFTQWKFPLPSSTATLPNPPPQLEPKPRISLPPDPIPCPDLQEIFHLAELQLSTGSDDDRLAALHLLERSLVPNPPSDQPACPPELMRGLVWNLRNSAGAKQATKILFALCLAEGNRLVAVESGAVAAVIESAPELDGPPAERAMAALELMCTVAEGAAEVKAHALAVPVMVAMMGRMEARVKEYAIGVLAVVYSGAVADHPHGSARGGGACSVTGSTRGM</sequence>
<gene>
    <name evidence="3" type="ORF">O6P43_019285</name>
</gene>
<dbReference type="Proteomes" id="UP001163823">
    <property type="component" value="Chromosome 8"/>
</dbReference>
<evidence type="ECO:0000256" key="1">
    <source>
        <dbReference type="SAM" id="MobiDB-lite"/>
    </source>
</evidence>
<keyword evidence="4" id="KW-1185">Reference proteome</keyword>
<dbReference type="PANTHER" id="PTHR47873">
    <property type="entry name" value="ARM REPEAT SUPERFAMILY PROTEIN"/>
    <property type="match status" value="1"/>
</dbReference>
<dbReference type="EMBL" id="JARAOO010000008">
    <property type="protein sequence ID" value="KAJ7958576.1"/>
    <property type="molecule type" value="Genomic_DNA"/>
</dbReference>
<feature type="region of interest" description="Disordered" evidence="1">
    <location>
        <begin position="35"/>
        <end position="115"/>
    </location>
</feature>
<dbReference type="Pfam" id="PF25598">
    <property type="entry name" value="ARM_PUB"/>
    <property type="match status" value="1"/>
</dbReference>
<feature type="compositionally biased region" description="Pro residues" evidence="1">
    <location>
        <begin position="99"/>
        <end position="115"/>
    </location>
</feature>
<dbReference type="Gene3D" id="1.25.10.10">
    <property type="entry name" value="Leucine-rich Repeat Variant"/>
    <property type="match status" value="1"/>
</dbReference>
<dbReference type="GO" id="GO:0016740">
    <property type="term" value="F:transferase activity"/>
    <property type="evidence" value="ECO:0007669"/>
    <property type="project" value="UniProtKB-KW"/>
</dbReference>
<protein>
    <submittedName>
        <fullName evidence="3">RING-type E3 ubiquitin transferase</fullName>
    </submittedName>
</protein>
<reference evidence="3" key="1">
    <citation type="journal article" date="2023" name="Science">
        <title>Elucidation of the pathway for biosynthesis of saponin adjuvants from the soapbark tree.</title>
        <authorList>
            <person name="Reed J."/>
            <person name="Orme A."/>
            <person name="El-Demerdash A."/>
            <person name="Owen C."/>
            <person name="Martin L.B.B."/>
            <person name="Misra R.C."/>
            <person name="Kikuchi S."/>
            <person name="Rejzek M."/>
            <person name="Martin A.C."/>
            <person name="Harkess A."/>
            <person name="Leebens-Mack J."/>
            <person name="Louveau T."/>
            <person name="Stephenson M.J."/>
            <person name="Osbourn A."/>
        </authorList>
    </citation>
    <scope>NUCLEOTIDE SEQUENCE</scope>
    <source>
        <strain evidence="3">S10</strain>
    </source>
</reference>
<comment type="caution">
    <text evidence="3">The sequence shown here is derived from an EMBL/GenBank/DDBJ whole genome shotgun (WGS) entry which is preliminary data.</text>
</comment>
<dbReference type="AlphaFoldDB" id="A0AAD7LJQ7"/>
<feature type="domain" description="U-box" evidence="2">
    <location>
        <begin position="135"/>
        <end position="275"/>
    </location>
</feature>
<organism evidence="3 4">
    <name type="scientific">Quillaja saponaria</name>
    <name type="common">Soap bark tree</name>
    <dbReference type="NCBI Taxonomy" id="32244"/>
    <lineage>
        <taxon>Eukaryota</taxon>
        <taxon>Viridiplantae</taxon>
        <taxon>Streptophyta</taxon>
        <taxon>Embryophyta</taxon>
        <taxon>Tracheophyta</taxon>
        <taxon>Spermatophyta</taxon>
        <taxon>Magnoliopsida</taxon>
        <taxon>eudicotyledons</taxon>
        <taxon>Gunneridae</taxon>
        <taxon>Pentapetalae</taxon>
        <taxon>rosids</taxon>
        <taxon>fabids</taxon>
        <taxon>Fabales</taxon>
        <taxon>Quillajaceae</taxon>
        <taxon>Quillaja</taxon>
    </lineage>
</organism>
<dbReference type="PANTHER" id="PTHR47873:SF1">
    <property type="entry name" value="ARM REPEAT SUPERFAMILY PROTEIN"/>
    <property type="match status" value="1"/>
</dbReference>
<dbReference type="SUPFAM" id="SSF48371">
    <property type="entry name" value="ARM repeat"/>
    <property type="match status" value="1"/>
</dbReference>
<dbReference type="InterPro" id="IPR058678">
    <property type="entry name" value="ARM_PUB"/>
</dbReference>
<accession>A0AAD7LJQ7</accession>
<dbReference type="InterPro" id="IPR011989">
    <property type="entry name" value="ARM-like"/>
</dbReference>
<evidence type="ECO:0000259" key="2">
    <source>
        <dbReference type="Pfam" id="PF25598"/>
    </source>
</evidence>
<proteinExistence type="predicted"/>
<feature type="compositionally biased region" description="Low complexity" evidence="1">
    <location>
        <begin position="70"/>
        <end position="83"/>
    </location>
</feature>
<name>A0AAD7LJQ7_QUISA</name>
<dbReference type="KEGG" id="qsa:O6P43_019285"/>
<evidence type="ECO:0000313" key="3">
    <source>
        <dbReference type="EMBL" id="KAJ7958576.1"/>
    </source>
</evidence>
<feature type="compositionally biased region" description="Pro residues" evidence="1">
    <location>
        <begin position="45"/>
        <end position="55"/>
    </location>
</feature>
<evidence type="ECO:0000313" key="4">
    <source>
        <dbReference type="Proteomes" id="UP001163823"/>
    </source>
</evidence>
<keyword evidence="3" id="KW-0808">Transferase</keyword>
<dbReference type="InterPro" id="IPR016024">
    <property type="entry name" value="ARM-type_fold"/>
</dbReference>